<dbReference type="PANTHER" id="PTHR43968">
    <property type="match status" value="1"/>
</dbReference>
<dbReference type="Gene3D" id="3.40.30.10">
    <property type="entry name" value="Glutaredoxin"/>
    <property type="match status" value="1"/>
</dbReference>
<dbReference type="Pfam" id="PF13410">
    <property type="entry name" value="GST_C_2"/>
    <property type="match status" value="1"/>
</dbReference>
<dbReference type="InterPro" id="IPR050983">
    <property type="entry name" value="GST_Omega/HSP26"/>
</dbReference>
<dbReference type="SUPFAM" id="SSF52833">
    <property type="entry name" value="Thioredoxin-like"/>
    <property type="match status" value="1"/>
</dbReference>
<dbReference type="eggNOG" id="COG0625">
    <property type="taxonomic scope" value="Bacteria"/>
</dbReference>
<dbReference type="STRING" id="225849.swp_4108"/>
<evidence type="ECO:0000313" key="3">
    <source>
        <dbReference type="Proteomes" id="UP000000753"/>
    </source>
</evidence>
<accession>B8CSZ5</accession>
<dbReference type="HOGENOM" id="CLU_011226_12_2_6"/>
<dbReference type="InterPro" id="IPR004045">
    <property type="entry name" value="Glutathione_S-Trfase_N"/>
</dbReference>
<dbReference type="KEGG" id="swp:swp_4108"/>
<keyword evidence="3" id="KW-1185">Reference proteome</keyword>
<protein>
    <submittedName>
        <fullName evidence="2">Glutathione S-transferase</fullName>
    </submittedName>
</protein>
<dbReference type="InterPro" id="IPR036249">
    <property type="entry name" value="Thioredoxin-like_sf"/>
</dbReference>
<reference evidence="2 3" key="1">
    <citation type="journal article" date="2008" name="PLoS ONE">
        <title>Environmental adaptation: genomic analysis of the piezotolerant and psychrotolerant deep-sea iron reducing bacterium Shewanella piezotolerans WP3.</title>
        <authorList>
            <person name="Wang F."/>
            <person name="Wang J."/>
            <person name="Jian H."/>
            <person name="Zhang B."/>
            <person name="Li S."/>
            <person name="Wang F."/>
            <person name="Zeng X."/>
            <person name="Gao L."/>
            <person name="Bartlett D.H."/>
            <person name="Yu J."/>
            <person name="Hu S."/>
            <person name="Xiao X."/>
        </authorList>
    </citation>
    <scope>NUCLEOTIDE SEQUENCE [LARGE SCALE GENOMIC DNA]</scope>
    <source>
        <strain evidence="3">WP3 / JCM 13877</strain>
    </source>
</reference>
<evidence type="ECO:0000313" key="2">
    <source>
        <dbReference type="EMBL" id="ACJ30771.1"/>
    </source>
</evidence>
<name>B8CSZ5_SHEPW</name>
<dbReference type="PANTHER" id="PTHR43968:SF6">
    <property type="entry name" value="GLUTATHIONE S-TRANSFERASE OMEGA"/>
    <property type="match status" value="1"/>
</dbReference>
<dbReference type="CDD" id="cd03049">
    <property type="entry name" value="GST_N_3"/>
    <property type="match status" value="1"/>
</dbReference>
<dbReference type="AlphaFoldDB" id="B8CSZ5"/>
<dbReference type="GO" id="GO:0005737">
    <property type="term" value="C:cytoplasm"/>
    <property type="evidence" value="ECO:0007669"/>
    <property type="project" value="TreeGrafter"/>
</dbReference>
<organism evidence="2 3">
    <name type="scientific">Shewanella piezotolerans (strain WP3 / JCM 13877)</name>
    <dbReference type="NCBI Taxonomy" id="225849"/>
    <lineage>
        <taxon>Bacteria</taxon>
        <taxon>Pseudomonadati</taxon>
        <taxon>Pseudomonadota</taxon>
        <taxon>Gammaproteobacteria</taxon>
        <taxon>Alteromonadales</taxon>
        <taxon>Shewanellaceae</taxon>
        <taxon>Shewanella</taxon>
    </lineage>
</organism>
<dbReference type="OrthoDB" id="8634103at2"/>
<gene>
    <name evidence="2" type="ordered locus">swp_4108</name>
</gene>
<dbReference type="Proteomes" id="UP000000753">
    <property type="component" value="Chromosome"/>
</dbReference>
<dbReference type="RefSeq" id="WP_020914111.1">
    <property type="nucleotide sequence ID" value="NC_011566.1"/>
</dbReference>
<dbReference type="EMBL" id="CP000472">
    <property type="protein sequence ID" value="ACJ30771.1"/>
    <property type="molecule type" value="Genomic_DNA"/>
</dbReference>
<dbReference type="Pfam" id="PF13409">
    <property type="entry name" value="GST_N_2"/>
    <property type="match status" value="1"/>
</dbReference>
<proteinExistence type="predicted"/>
<dbReference type="Gene3D" id="1.20.1050.10">
    <property type="match status" value="1"/>
</dbReference>
<dbReference type="PROSITE" id="PS50404">
    <property type="entry name" value="GST_NTER"/>
    <property type="match status" value="1"/>
</dbReference>
<evidence type="ECO:0000259" key="1">
    <source>
        <dbReference type="PROSITE" id="PS50404"/>
    </source>
</evidence>
<sequence>MKLYYSDASPYARCVRVFICYHNIEGIEEIIANPFDNSPELLRANPLAKIPCLQLNDGSALFDSEVIMRYLDAEHGQSGLFGSMEHNWSQQCHFSLLKGIFDSAVSLRQEQLREDEGLRSAFWTSRFEQALLRGLKEVETLGITRSAELTALQVMLVCLLEYVDFRHPDLPWRNVTSALSVWLEQAQQADVFIATRPKM</sequence>
<feature type="domain" description="GST N-terminal" evidence="1">
    <location>
        <begin position="1"/>
        <end position="79"/>
    </location>
</feature>